<comment type="caution">
    <text evidence="2">The sequence shown here is derived from an EMBL/GenBank/DDBJ whole genome shotgun (WGS) entry which is preliminary data.</text>
</comment>
<sequence>MQKYTRKSVKKLNESNFKKFSNFNTKIKNSKKSPKKSIEYEKRILSKIDKNKHFKYKLENKECEIKDLKYEIGKSNIEKSNLEQAIIKEKLEKEAISKESKIQYEKKLSAYQQEQSLNEKEKNRAVNKANITTQNQKVLIDKINVLEKNNSELTDSVNKLLNEKNQWKSTEKNNSNLCWKMRLREIIKI</sequence>
<name>A0A1R2BK21_9CILI</name>
<dbReference type="AlphaFoldDB" id="A0A1R2BK21"/>
<keyword evidence="3" id="KW-1185">Reference proteome</keyword>
<evidence type="ECO:0000313" key="2">
    <source>
        <dbReference type="EMBL" id="OMJ77123.1"/>
    </source>
</evidence>
<feature type="coiled-coil region" evidence="1">
    <location>
        <begin position="143"/>
        <end position="170"/>
    </location>
</feature>
<evidence type="ECO:0000256" key="1">
    <source>
        <dbReference type="SAM" id="Coils"/>
    </source>
</evidence>
<reference evidence="2 3" key="1">
    <citation type="submission" date="2016-11" db="EMBL/GenBank/DDBJ databases">
        <title>The macronuclear genome of Stentor coeruleus: a giant cell with tiny introns.</title>
        <authorList>
            <person name="Slabodnick M."/>
            <person name="Ruby J.G."/>
            <person name="Reiff S.B."/>
            <person name="Swart E.C."/>
            <person name="Gosai S."/>
            <person name="Prabakaran S."/>
            <person name="Witkowska E."/>
            <person name="Larue G.E."/>
            <person name="Fisher S."/>
            <person name="Freeman R.M."/>
            <person name="Gunawardena J."/>
            <person name="Chu W."/>
            <person name="Stover N.A."/>
            <person name="Gregory B.D."/>
            <person name="Nowacki M."/>
            <person name="Derisi J."/>
            <person name="Roy S.W."/>
            <person name="Marshall W.F."/>
            <person name="Sood P."/>
        </authorList>
    </citation>
    <scope>NUCLEOTIDE SEQUENCE [LARGE SCALE GENOMIC DNA]</scope>
    <source>
        <strain evidence="2">WM001</strain>
    </source>
</reference>
<gene>
    <name evidence="2" type="ORF">SteCoe_23349</name>
</gene>
<accession>A0A1R2BK21</accession>
<feature type="coiled-coil region" evidence="1">
    <location>
        <begin position="58"/>
        <end position="99"/>
    </location>
</feature>
<dbReference type="Proteomes" id="UP000187209">
    <property type="component" value="Unassembled WGS sequence"/>
</dbReference>
<protein>
    <submittedName>
        <fullName evidence="2">Uncharacterized protein</fullName>
    </submittedName>
</protein>
<keyword evidence="1" id="KW-0175">Coiled coil</keyword>
<evidence type="ECO:0000313" key="3">
    <source>
        <dbReference type="Proteomes" id="UP000187209"/>
    </source>
</evidence>
<organism evidence="2 3">
    <name type="scientific">Stentor coeruleus</name>
    <dbReference type="NCBI Taxonomy" id="5963"/>
    <lineage>
        <taxon>Eukaryota</taxon>
        <taxon>Sar</taxon>
        <taxon>Alveolata</taxon>
        <taxon>Ciliophora</taxon>
        <taxon>Postciliodesmatophora</taxon>
        <taxon>Heterotrichea</taxon>
        <taxon>Heterotrichida</taxon>
        <taxon>Stentoridae</taxon>
        <taxon>Stentor</taxon>
    </lineage>
</organism>
<dbReference type="EMBL" id="MPUH01000592">
    <property type="protein sequence ID" value="OMJ77123.1"/>
    <property type="molecule type" value="Genomic_DNA"/>
</dbReference>
<proteinExistence type="predicted"/>